<evidence type="ECO:0000313" key="9">
    <source>
        <dbReference type="EMBL" id="MCW6036101.1"/>
    </source>
</evidence>
<reference evidence="9 10" key="1">
    <citation type="submission" date="2021-08" db="EMBL/GenBank/DDBJ databases">
        <title>Draft genome sequence of Spirulina subsalsa with high tolerance to salinity and hype-accumulation of phycocyanin.</title>
        <authorList>
            <person name="Pei H."/>
            <person name="Jiang L."/>
        </authorList>
    </citation>
    <scope>NUCLEOTIDE SEQUENCE [LARGE SCALE GENOMIC DNA]</scope>
    <source>
        <strain evidence="9 10">FACHB-351</strain>
    </source>
</reference>
<dbReference type="NCBIfam" id="TIGR01145">
    <property type="entry name" value="ATP_synt_delta"/>
    <property type="match status" value="1"/>
</dbReference>
<comment type="function">
    <text evidence="8">This protein is part of the stalk that links CF(0) to CF(1). It either transmits conformational changes from CF(0) to CF(1) or is implicated in proton conduction.</text>
</comment>
<evidence type="ECO:0000313" key="10">
    <source>
        <dbReference type="Proteomes" id="UP001526426"/>
    </source>
</evidence>
<evidence type="ECO:0000256" key="3">
    <source>
        <dbReference type="ARBA" id="ARBA00022781"/>
    </source>
</evidence>
<accession>A0ABT3L3L7</accession>
<dbReference type="Pfam" id="PF00213">
    <property type="entry name" value="OSCP"/>
    <property type="match status" value="1"/>
</dbReference>
<dbReference type="InterPro" id="IPR020781">
    <property type="entry name" value="ATPase_OSCP/d_CS"/>
</dbReference>
<evidence type="ECO:0000256" key="8">
    <source>
        <dbReference type="HAMAP-Rule" id="MF_01416"/>
    </source>
</evidence>
<dbReference type="Proteomes" id="UP001526426">
    <property type="component" value="Unassembled WGS sequence"/>
</dbReference>
<evidence type="ECO:0000256" key="1">
    <source>
        <dbReference type="ARBA" id="ARBA00004370"/>
    </source>
</evidence>
<comment type="function">
    <text evidence="8">F(1)F(0) ATP synthase produces ATP from ADP in the presence of a proton or sodium gradient. F-type ATPases consist of two structural domains, F(1) containing the extramembraneous catalytic core and F(0) containing the membrane proton channel, linked together by a central stalk and a peripheral stalk. During catalysis, ATP synthesis in the catalytic domain of F(1) is coupled via a rotary mechanism of the central stalk subunits to proton translocation.</text>
</comment>
<evidence type="ECO:0000256" key="2">
    <source>
        <dbReference type="ARBA" id="ARBA00022448"/>
    </source>
</evidence>
<dbReference type="PANTHER" id="PTHR11910">
    <property type="entry name" value="ATP SYNTHASE DELTA CHAIN"/>
    <property type="match status" value="1"/>
</dbReference>
<dbReference type="InterPro" id="IPR000711">
    <property type="entry name" value="ATPase_OSCP/dsu"/>
</dbReference>
<dbReference type="EMBL" id="JAIHOM010000028">
    <property type="protein sequence ID" value="MCW6036101.1"/>
    <property type="molecule type" value="Genomic_DNA"/>
</dbReference>
<evidence type="ECO:0000256" key="6">
    <source>
        <dbReference type="ARBA" id="ARBA00023196"/>
    </source>
</evidence>
<dbReference type="InterPro" id="IPR026015">
    <property type="entry name" value="ATP_synth_OSCP/delta_N_sf"/>
</dbReference>
<keyword evidence="7 8" id="KW-0066">ATP synthesis</keyword>
<keyword evidence="2 8" id="KW-0813">Transport</keyword>
<evidence type="ECO:0000256" key="5">
    <source>
        <dbReference type="ARBA" id="ARBA00023136"/>
    </source>
</evidence>
<dbReference type="Gene3D" id="1.10.520.20">
    <property type="entry name" value="N-terminal domain of the delta subunit of the F1F0-ATP synthase"/>
    <property type="match status" value="1"/>
</dbReference>
<organism evidence="9 10">
    <name type="scientific">Spirulina subsalsa FACHB-351</name>
    <dbReference type="NCBI Taxonomy" id="234711"/>
    <lineage>
        <taxon>Bacteria</taxon>
        <taxon>Bacillati</taxon>
        <taxon>Cyanobacteriota</taxon>
        <taxon>Cyanophyceae</taxon>
        <taxon>Spirulinales</taxon>
        <taxon>Spirulinaceae</taxon>
        <taxon>Spirulina</taxon>
    </lineage>
</organism>
<sequence>MNSTLLSSEIAEPYAQALMALAQSKGLTDEFGDDLRSLEGLLEASPELGFFISSPVVKEGDKKAILHRVMGDRTSPYLMNFLMLLVDKRRIVFLEPIVAQYLALLRKLNNVVLAEVTSARGLSDGQIRSVIDRVRGMTQARDVELKTQIDPEILGGVIIKVGSQIIDASLRGQLRRIGMSLNA</sequence>
<keyword evidence="8" id="KW-0793">Thylakoid</keyword>
<dbReference type="SUPFAM" id="SSF47928">
    <property type="entry name" value="N-terminal domain of the delta subunit of the F1F0-ATP synthase"/>
    <property type="match status" value="1"/>
</dbReference>
<protein>
    <recommendedName>
        <fullName evidence="8">ATP synthase subunit delta</fullName>
    </recommendedName>
    <alternativeName>
        <fullName evidence="8">ATP synthase F(1) sector subunit delta</fullName>
    </alternativeName>
    <alternativeName>
        <fullName evidence="8">F-type ATPase subunit delta</fullName>
        <shortName evidence="8">F-ATPase subunit delta</shortName>
    </alternativeName>
</protein>
<keyword evidence="4 8" id="KW-0406">Ion transport</keyword>
<evidence type="ECO:0000256" key="7">
    <source>
        <dbReference type="ARBA" id="ARBA00023310"/>
    </source>
</evidence>
<comment type="similarity">
    <text evidence="8">Belongs to the ATPase delta chain family.</text>
</comment>
<keyword evidence="5 8" id="KW-0472">Membrane</keyword>
<gene>
    <name evidence="8" type="primary">atpH</name>
    <name evidence="8" type="synonym">atpD</name>
    <name evidence="9" type="ORF">K4A83_07425</name>
</gene>
<name>A0ABT3L3L7_9CYAN</name>
<proteinExistence type="inferred from homology"/>
<dbReference type="PROSITE" id="PS00389">
    <property type="entry name" value="ATPASE_DELTA"/>
    <property type="match status" value="1"/>
</dbReference>
<dbReference type="RefSeq" id="WP_265263838.1">
    <property type="nucleotide sequence ID" value="NZ_JAIHOM010000028.1"/>
</dbReference>
<keyword evidence="6 8" id="KW-0139">CF(1)</keyword>
<evidence type="ECO:0000256" key="4">
    <source>
        <dbReference type="ARBA" id="ARBA00023065"/>
    </source>
</evidence>
<keyword evidence="10" id="KW-1185">Reference proteome</keyword>
<comment type="subcellular location">
    <subcellularLocation>
        <location evidence="8">Cellular thylakoid membrane</location>
        <topology evidence="8">Peripheral membrane protein</topology>
    </subcellularLocation>
    <subcellularLocation>
        <location evidence="1">Membrane</location>
    </subcellularLocation>
</comment>
<keyword evidence="3 8" id="KW-0375">Hydrogen ion transport</keyword>
<dbReference type="PRINTS" id="PR00125">
    <property type="entry name" value="ATPASEDELTA"/>
</dbReference>
<dbReference type="HAMAP" id="MF_01416">
    <property type="entry name" value="ATP_synth_delta_bact"/>
    <property type="match status" value="1"/>
</dbReference>
<comment type="caution">
    <text evidence="9">The sequence shown here is derived from an EMBL/GenBank/DDBJ whole genome shotgun (WGS) entry which is preliminary data.</text>
</comment>